<feature type="compositionally biased region" description="Gly residues" evidence="1">
    <location>
        <begin position="59"/>
        <end position="79"/>
    </location>
</feature>
<dbReference type="EMBL" id="LNXU01000027">
    <property type="protein sequence ID" value="KTC71569.1"/>
    <property type="molecule type" value="Genomic_DNA"/>
</dbReference>
<gene>
    <name evidence="2" type="ORF">Lboz_2398</name>
</gene>
<proteinExistence type="predicted"/>
<name>A0A0W0RKL0_LEGBO</name>
<dbReference type="Proteomes" id="UP000054695">
    <property type="component" value="Unassembled WGS sequence"/>
</dbReference>
<evidence type="ECO:0000256" key="1">
    <source>
        <dbReference type="SAM" id="MobiDB-lite"/>
    </source>
</evidence>
<sequence length="79" mass="8566">MNLNTDQECIEKYGSSPIVYKLVACDQELYSFRVEYEWITLFARFSYQITAPTPSTSLGNGGNTGAIGTDNGGGNGPVH</sequence>
<dbReference type="AlphaFoldDB" id="A0A0W0RKL0"/>
<protein>
    <submittedName>
        <fullName evidence="2">Uncharacterized protein</fullName>
    </submittedName>
</protein>
<organism evidence="2 3">
    <name type="scientific">Legionella bozemanae</name>
    <name type="common">Fluoribacter bozemanae</name>
    <dbReference type="NCBI Taxonomy" id="447"/>
    <lineage>
        <taxon>Bacteria</taxon>
        <taxon>Pseudomonadati</taxon>
        <taxon>Pseudomonadota</taxon>
        <taxon>Gammaproteobacteria</taxon>
        <taxon>Legionellales</taxon>
        <taxon>Legionellaceae</taxon>
        <taxon>Legionella</taxon>
    </lineage>
</organism>
<evidence type="ECO:0000313" key="2">
    <source>
        <dbReference type="EMBL" id="KTC71569.1"/>
    </source>
</evidence>
<accession>A0A0W0RKL0</accession>
<dbReference type="RefSeq" id="WP_058460024.1">
    <property type="nucleotide sequence ID" value="NZ_CAAAIY010000045.1"/>
</dbReference>
<dbReference type="STRING" id="447.Lboz_2398"/>
<keyword evidence="3" id="KW-1185">Reference proteome</keyword>
<reference evidence="2 3" key="1">
    <citation type="submission" date="2015-11" db="EMBL/GenBank/DDBJ databases">
        <title>Genomic analysis of 38 Legionella species identifies large and diverse effector repertoires.</title>
        <authorList>
            <person name="Burstein D."/>
            <person name="Amaro F."/>
            <person name="Zusman T."/>
            <person name="Lifshitz Z."/>
            <person name="Cohen O."/>
            <person name="Gilbert J.A."/>
            <person name="Pupko T."/>
            <person name="Shuman H.A."/>
            <person name="Segal G."/>
        </authorList>
    </citation>
    <scope>NUCLEOTIDE SEQUENCE [LARGE SCALE GENOMIC DNA]</scope>
    <source>
        <strain evidence="2 3">WIGA</strain>
    </source>
</reference>
<evidence type="ECO:0000313" key="3">
    <source>
        <dbReference type="Proteomes" id="UP000054695"/>
    </source>
</evidence>
<feature type="region of interest" description="Disordered" evidence="1">
    <location>
        <begin position="58"/>
        <end position="79"/>
    </location>
</feature>
<comment type="caution">
    <text evidence="2">The sequence shown here is derived from an EMBL/GenBank/DDBJ whole genome shotgun (WGS) entry which is preliminary data.</text>
</comment>